<organism evidence="1 2">
    <name type="scientific">Prorocentrum cordatum</name>
    <dbReference type="NCBI Taxonomy" id="2364126"/>
    <lineage>
        <taxon>Eukaryota</taxon>
        <taxon>Sar</taxon>
        <taxon>Alveolata</taxon>
        <taxon>Dinophyceae</taxon>
        <taxon>Prorocentrales</taxon>
        <taxon>Prorocentraceae</taxon>
        <taxon>Prorocentrum</taxon>
    </lineage>
</organism>
<gene>
    <name evidence="1" type="ORF">PCOR1329_LOCUS39608</name>
</gene>
<keyword evidence="2" id="KW-1185">Reference proteome</keyword>
<dbReference type="EMBL" id="CAUYUJ010014783">
    <property type="protein sequence ID" value="CAK0845982.1"/>
    <property type="molecule type" value="Genomic_DNA"/>
</dbReference>
<accession>A0ABN9TJ47</accession>
<dbReference type="Proteomes" id="UP001189429">
    <property type="component" value="Unassembled WGS sequence"/>
</dbReference>
<sequence length="179" mass="20350">MRRPGRKGCPRRRGSSCFAEVVQPRTTFATATSSWRSSSIAPTVACTRHGSRKPYLAVIQLKSSMRPSPLFMFRNVVKDFAEAKGAILENLQAQPFMEFVCSDKEGKDVDRVGFWPHRAALFKDCNAYCVKDVLMTIDEATSRRTSFAEMNFERLVKKPNLVMYIPAEIDVEIKQDDEM</sequence>
<reference evidence="1" key="1">
    <citation type="submission" date="2023-10" db="EMBL/GenBank/DDBJ databases">
        <authorList>
            <person name="Chen Y."/>
            <person name="Shah S."/>
            <person name="Dougan E. K."/>
            <person name="Thang M."/>
            <person name="Chan C."/>
        </authorList>
    </citation>
    <scope>NUCLEOTIDE SEQUENCE [LARGE SCALE GENOMIC DNA]</scope>
</reference>
<evidence type="ECO:0000313" key="2">
    <source>
        <dbReference type="Proteomes" id="UP001189429"/>
    </source>
</evidence>
<name>A0ABN9TJ47_9DINO</name>
<protein>
    <submittedName>
        <fullName evidence="1">Uncharacterized protein</fullName>
    </submittedName>
</protein>
<proteinExistence type="predicted"/>
<comment type="caution">
    <text evidence="1">The sequence shown here is derived from an EMBL/GenBank/DDBJ whole genome shotgun (WGS) entry which is preliminary data.</text>
</comment>
<evidence type="ECO:0000313" key="1">
    <source>
        <dbReference type="EMBL" id="CAK0845982.1"/>
    </source>
</evidence>